<dbReference type="InterPro" id="IPR027640">
    <property type="entry name" value="Kinesin-like_fam"/>
</dbReference>
<dbReference type="GO" id="GO:0003777">
    <property type="term" value="F:microtubule motor activity"/>
    <property type="evidence" value="ECO:0007669"/>
    <property type="project" value="InterPro"/>
</dbReference>
<dbReference type="EMBL" id="CM001278">
    <property type="protein sequence ID" value="EHH51971.1"/>
    <property type="molecule type" value="Genomic_DNA"/>
</dbReference>
<evidence type="ECO:0000256" key="6">
    <source>
        <dbReference type="PROSITE-ProRule" id="PRU00283"/>
    </source>
</evidence>
<comment type="similarity">
    <text evidence="6">Belongs to the TRAFAC class myosin-kinesin ATPase superfamily. Kinesin family.</text>
</comment>
<dbReference type="SMART" id="SM00129">
    <property type="entry name" value="KISc"/>
    <property type="match status" value="1"/>
</dbReference>
<proteinExistence type="inferred from homology"/>
<dbReference type="PROSITE" id="PS50067">
    <property type="entry name" value="KINESIN_MOTOR_2"/>
    <property type="match status" value="1"/>
</dbReference>
<dbReference type="eggNOG" id="KOG0242">
    <property type="taxonomic scope" value="Eukaryota"/>
</dbReference>
<dbReference type="GO" id="GO:0008017">
    <property type="term" value="F:microtubule binding"/>
    <property type="evidence" value="ECO:0007669"/>
    <property type="project" value="InterPro"/>
</dbReference>
<feature type="non-terminal residue" evidence="9">
    <location>
        <position position="307"/>
    </location>
</feature>
<dbReference type="InterPro" id="IPR027417">
    <property type="entry name" value="P-loop_NTPase"/>
</dbReference>
<comment type="caution">
    <text evidence="6">Lacks conserved residue(s) required for the propagation of feature annotation.</text>
</comment>
<keyword evidence="3" id="KW-0547">Nucleotide-binding</keyword>
<feature type="domain" description="Kinesin motor" evidence="8">
    <location>
        <begin position="213"/>
        <end position="304"/>
    </location>
</feature>
<dbReference type="Proteomes" id="UP000009130">
    <property type="component" value="Chromosome 3"/>
</dbReference>
<dbReference type="GO" id="GO:0005856">
    <property type="term" value="C:cytoskeleton"/>
    <property type="evidence" value="ECO:0007669"/>
    <property type="project" value="UniProtKB-SubCell"/>
</dbReference>
<dbReference type="PRINTS" id="PR00380">
    <property type="entry name" value="KINESINHEAVY"/>
</dbReference>
<comment type="subcellular location">
    <subcellularLocation>
        <location evidence="1">Cytoplasm</location>
        <location evidence="1">Cytoskeleton</location>
    </subcellularLocation>
</comment>
<evidence type="ECO:0000313" key="9">
    <source>
        <dbReference type="EMBL" id="EHH51971.1"/>
    </source>
</evidence>
<sequence>LKEMEPKDQPLMVALQIRPPNDAELEEGATVIAHKVGDQGQVTLGRGGRDPGNQLRERGQDLCRDPEALHDIPASWIKRMEEEVYGATIQHLVEGVISGYNATVFACGPSGTIKGSVPVVIGDCEDVGESPRTVRRERREMGESPRMARRERRGTVGRAPGWSGGRERLRRVEAQTVSYRHSLMDEDVSEGYSPDEAHTFIFIIKWVGAWPLAGQTQNRGKRMKESAHINHSLLALGNCANALSEKGSSRAQYVNFRDSKLMRLLKDALGWNSCTVLIAHISPASTYFEESRTTMLYTHRAKNIKTR</sequence>
<dbReference type="GO" id="GO:0007018">
    <property type="term" value="P:microtubule-based movement"/>
    <property type="evidence" value="ECO:0007669"/>
    <property type="project" value="InterPro"/>
</dbReference>
<protein>
    <recommendedName>
        <fullName evidence="8">Kinesin motor domain-containing protein</fullName>
    </recommendedName>
</protein>
<evidence type="ECO:0000259" key="8">
    <source>
        <dbReference type="PROSITE" id="PS50067"/>
    </source>
</evidence>
<dbReference type="AlphaFoldDB" id="G7P263"/>
<feature type="non-terminal residue" evidence="9">
    <location>
        <position position="1"/>
    </location>
</feature>
<name>G7P263_MACFA</name>
<keyword evidence="2" id="KW-0963">Cytoplasm</keyword>
<feature type="region of interest" description="Disordered" evidence="7">
    <location>
        <begin position="131"/>
        <end position="164"/>
    </location>
</feature>
<dbReference type="InterPro" id="IPR036961">
    <property type="entry name" value="Kinesin_motor_dom_sf"/>
</dbReference>
<dbReference type="Gene3D" id="3.40.850.10">
    <property type="entry name" value="Kinesin motor domain"/>
    <property type="match status" value="2"/>
</dbReference>
<accession>G7P263</accession>
<dbReference type="SUPFAM" id="SSF52540">
    <property type="entry name" value="P-loop containing nucleoside triphosphate hydrolases"/>
    <property type="match status" value="2"/>
</dbReference>
<keyword evidence="5" id="KW-0206">Cytoskeleton</keyword>
<gene>
    <name evidence="9" type="ORF">EGM_12323</name>
</gene>
<evidence type="ECO:0000256" key="2">
    <source>
        <dbReference type="ARBA" id="ARBA00022490"/>
    </source>
</evidence>
<keyword evidence="4" id="KW-0067">ATP-binding</keyword>
<dbReference type="Pfam" id="PF00225">
    <property type="entry name" value="Kinesin"/>
    <property type="match status" value="1"/>
</dbReference>
<dbReference type="PANTHER" id="PTHR47968">
    <property type="entry name" value="CENTROMERE PROTEIN E"/>
    <property type="match status" value="1"/>
</dbReference>
<feature type="compositionally biased region" description="Basic and acidic residues" evidence="7">
    <location>
        <begin position="132"/>
        <end position="148"/>
    </location>
</feature>
<dbReference type="PANTHER" id="PTHR47968:SF69">
    <property type="entry name" value="KINESIN-LIKE PROTEIN"/>
    <property type="match status" value="1"/>
</dbReference>
<dbReference type="GO" id="GO:0005524">
    <property type="term" value="F:ATP binding"/>
    <property type="evidence" value="ECO:0007669"/>
    <property type="project" value="UniProtKB-KW"/>
</dbReference>
<reference evidence="9" key="1">
    <citation type="journal article" date="2011" name="Nat. Biotechnol.">
        <title>Genome sequencing and comparison of two nonhuman primate animal models, the cynomolgus and Chinese rhesus macaques.</title>
        <authorList>
            <person name="Yan G."/>
            <person name="Zhang G."/>
            <person name="Fang X."/>
            <person name="Zhang Y."/>
            <person name="Li C."/>
            <person name="Ling F."/>
            <person name="Cooper D.N."/>
            <person name="Li Q."/>
            <person name="Li Y."/>
            <person name="van Gool A.J."/>
            <person name="Du H."/>
            <person name="Chen J."/>
            <person name="Chen R."/>
            <person name="Zhang P."/>
            <person name="Huang Z."/>
            <person name="Thompson J.R."/>
            <person name="Meng Y."/>
            <person name="Bai Y."/>
            <person name="Wang J."/>
            <person name="Zhuo M."/>
            <person name="Wang T."/>
            <person name="Huang Y."/>
            <person name="Wei L."/>
            <person name="Li J."/>
            <person name="Wang Z."/>
            <person name="Hu H."/>
            <person name="Yang P."/>
            <person name="Le L."/>
            <person name="Stenson P.D."/>
            <person name="Li B."/>
            <person name="Liu X."/>
            <person name="Ball E.V."/>
            <person name="An N."/>
            <person name="Huang Q."/>
            <person name="Zhang Y."/>
            <person name="Fan W."/>
            <person name="Zhang X."/>
            <person name="Li Y."/>
            <person name="Wang W."/>
            <person name="Katze M.G."/>
            <person name="Su B."/>
            <person name="Nielsen R."/>
            <person name="Yang H."/>
            <person name="Wang J."/>
            <person name="Wang X."/>
            <person name="Wang J."/>
        </authorList>
    </citation>
    <scope>NUCLEOTIDE SEQUENCE [LARGE SCALE GENOMIC DNA]</scope>
    <source>
        <strain evidence="9">CE-4</strain>
    </source>
</reference>
<dbReference type="InterPro" id="IPR001752">
    <property type="entry name" value="Kinesin_motor_dom"/>
</dbReference>
<evidence type="ECO:0000256" key="5">
    <source>
        <dbReference type="ARBA" id="ARBA00023212"/>
    </source>
</evidence>
<evidence type="ECO:0000256" key="3">
    <source>
        <dbReference type="ARBA" id="ARBA00022741"/>
    </source>
</evidence>
<evidence type="ECO:0000256" key="4">
    <source>
        <dbReference type="ARBA" id="ARBA00022840"/>
    </source>
</evidence>
<evidence type="ECO:0000256" key="1">
    <source>
        <dbReference type="ARBA" id="ARBA00004245"/>
    </source>
</evidence>
<organism>
    <name type="scientific">Macaca fascicularis</name>
    <name type="common">Crab-eating macaque</name>
    <name type="synonym">Cynomolgus monkey</name>
    <dbReference type="NCBI Taxonomy" id="9541"/>
    <lineage>
        <taxon>Eukaryota</taxon>
        <taxon>Metazoa</taxon>
        <taxon>Chordata</taxon>
        <taxon>Craniata</taxon>
        <taxon>Vertebrata</taxon>
        <taxon>Euteleostomi</taxon>
        <taxon>Mammalia</taxon>
        <taxon>Eutheria</taxon>
        <taxon>Euarchontoglires</taxon>
        <taxon>Primates</taxon>
        <taxon>Haplorrhini</taxon>
        <taxon>Catarrhini</taxon>
        <taxon>Cercopithecidae</taxon>
        <taxon>Cercopithecinae</taxon>
        <taxon>Macaca</taxon>
    </lineage>
</organism>
<evidence type="ECO:0000256" key="7">
    <source>
        <dbReference type="SAM" id="MobiDB-lite"/>
    </source>
</evidence>